<organism evidence="8 9">
    <name type="scientific">Desulfosporosinus orientis (strain ATCC 19365 / DSM 765 / NCIMB 8382 / VKM B-1628 / Singapore I)</name>
    <name type="common">Desulfotomaculum orientis</name>
    <dbReference type="NCBI Taxonomy" id="768706"/>
    <lineage>
        <taxon>Bacteria</taxon>
        <taxon>Bacillati</taxon>
        <taxon>Bacillota</taxon>
        <taxon>Clostridia</taxon>
        <taxon>Eubacteriales</taxon>
        <taxon>Desulfitobacteriaceae</taxon>
        <taxon>Desulfosporosinus</taxon>
    </lineage>
</organism>
<keyword evidence="5 6" id="KW-0472">Membrane</keyword>
<feature type="transmembrane region" description="Helical" evidence="6">
    <location>
        <begin position="271"/>
        <end position="290"/>
    </location>
</feature>
<accession>G7WJE9</accession>
<feature type="transmembrane region" description="Helical" evidence="6">
    <location>
        <begin position="328"/>
        <end position="349"/>
    </location>
</feature>
<reference evidence="9" key="1">
    <citation type="submission" date="2011-11" db="EMBL/GenBank/DDBJ databases">
        <title>Complete sequence of Desulfosporosinus orientis DSM 765.</title>
        <authorList>
            <person name="Lucas S."/>
            <person name="Han J."/>
            <person name="Lapidus A."/>
            <person name="Cheng J.-F."/>
            <person name="Goodwin L."/>
            <person name="Pitluck S."/>
            <person name="Peters L."/>
            <person name="Ovchinnikova G."/>
            <person name="Teshima H."/>
            <person name="Detter J.C."/>
            <person name="Han C."/>
            <person name="Tapia R."/>
            <person name="Land M."/>
            <person name="Hauser L."/>
            <person name="Kyrpides N."/>
            <person name="Ivanova N."/>
            <person name="Pagani I."/>
            <person name="Pester M."/>
            <person name="Spring S."/>
            <person name="Ollivier B."/>
            <person name="Rattei T."/>
            <person name="Klenk H.-P."/>
            <person name="Wagner M."/>
            <person name="Loy A."/>
            <person name="Woyke T."/>
        </authorList>
    </citation>
    <scope>NUCLEOTIDE SEQUENCE [LARGE SCALE GENOMIC DNA]</scope>
    <source>
        <strain evidence="9">ATCC 19365 / DSM 765 / NCIMB 8382 / VKM B-1628</strain>
    </source>
</reference>
<feature type="transmembrane region" description="Helical" evidence="6">
    <location>
        <begin position="44"/>
        <end position="63"/>
    </location>
</feature>
<dbReference type="InterPro" id="IPR001958">
    <property type="entry name" value="Tet-R_TetA/multi-R_MdtG-like"/>
</dbReference>
<keyword evidence="3 6" id="KW-0812">Transmembrane</keyword>
<dbReference type="EMBL" id="CP003108">
    <property type="protein sequence ID" value="AET69808.1"/>
    <property type="molecule type" value="Genomic_DNA"/>
</dbReference>
<dbReference type="KEGG" id="dor:Desor_4386"/>
<dbReference type="HOGENOM" id="CLU_001265_10_14_9"/>
<dbReference type="eggNOG" id="COG2814">
    <property type="taxonomic scope" value="Bacteria"/>
</dbReference>
<dbReference type="GO" id="GO:0005886">
    <property type="term" value="C:plasma membrane"/>
    <property type="evidence" value="ECO:0007669"/>
    <property type="project" value="UniProtKB-SubCell"/>
</dbReference>
<feature type="domain" description="Major facilitator superfamily (MFS) profile" evidence="7">
    <location>
        <begin position="9"/>
        <end position="389"/>
    </location>
</feature>
<reference evidence="8 9" key="2">
    <citation type="journal article" date="2012" name="J. Bacteriol.">
        <title>Complete genome sequences of Desulfosporosinus orientis DSM765T, Desulfosporosinus youngiae DSM17734T, Desulfosporosinus meridiei DSM13257T, and Desulfosporosinus acidiphilus DSM22704T.</title>
        <authorList>
            <person name="Pester M."/>
            <person name="Brambilla E."/>
            <person name="Alazard D."/>
            <person name="Rattei T."/>
            <person name="Weinmaier T."/>
            <person name="Han J."/>
            <person name="Lucas S."/>
            <person name="Lapidus A."/>
            <person name="Cheng J.F."/>
            <person name="Goodwin L."/>
            <person name="Pitluck S."/>
            <person name="Peters L."/>
            <person name="Ovchinnikova G."/>
            <person name="Teshima H."/>
            <person name="Detter J.C."/>
            <person name="Han C.S."/>
            <person name="Tapia R."/>
            <person name="Land M.L."/>
            <person name="Hauser L."/>
            <person name="Kyrpides N.C."/>
            <person name="Ivanova N.N."/>
            <person name="Pagani I."/>
            <person name="Huntmann M."/>
            <person name="Wei C.L."/>
            <person name="Davenport K.W."/>
            <person name="Daligault H."/>
            <person name="Chain P.S."/>
            <person name="Chen A."/>
            <person name="Mavromatis K."/>
            <person name="Markowitz V."/>
            <person name="Szeto E."/>
            <person name="Mikhailova N."/>
            <person name="Pati A."/>
            <person name="Wagner M."/>
            <person name="Woyke T."/>
            <person name="Ollivier B."/>
            <person name="Klenk H.P."/>
            <person name="Spring S."/>
            <person name="Loy A."/>
        </authorList>
    </citation>
    <scope>NUCLEOTIDE SEQUENCE [LARGE SCALE GENOMIC DNA]</scope>
    <source>
        <strain evidence="9">ATCC 19365 / DSM 765 / NCIMB 8382 / VKM B-1628</strain>
    </source>
</reference>
<evidence type="ECO:0000256" key="2">
    <source>
        <dbReference type="ARBA" id="ARBA00022448"/>
    </source>
</evidence>
<dbReference type="STRING" id="768706.Desor_4386"/>
<evidence type="ECO:0000256" key="6">
    <source>
        <dbReference type="SAM" id="Phobius"/>
    </source>
</evidence>
<dbReference type="Gene3D" id="1.20.1250.20">
    <property type="entry name" value="MFS general substrate transporter like domains"/>
    <property type="match status" value="1"/>
</dbReference>
<evidence type="ECO:0000313" key="8">
    <source>
        <dbReference type="EMBL" id="AET69808.1"/>
    </source>
</evidence>
<dbReference type="CDD" id="cd17325">
    <property type="entry name" value="MFS_MdtG_SLC18_like"/>
    <property type="match status" value="1"/>
</dbReference>
<feature type="transmembrane region" description="Helical" evidence="6">
    <location>
        <begin position="75"/>
        <end position="94"/>
    </location>
</feature>
<keyword evidence="9" id="KW-1185">Reference proteome</keyword>
<dbReference type="Pfam" id="PF07690">
    <property type="entry name" value="MFS_1"/>
    <property type="match status" value="1"/>
</dbReference>
<dbReference type="PROSITE" id="PS50850">
    <property type="entry name" value="MFS"/>
    <property type="match status" value="1"/>
</dbReference>
<feature type="transmembrane region" description="Helical" evidence="6">
    <location>
        <begin position="240"/>
        <end position="259"/>
    </location>
</feature>
<feature type="transmembrane region" description="Helical" evidence="6">
    <location>
        <begin position="135"/>
        <end position="158"/>
    </location>
</feature>
<protein>
    <submittedName>
        <fullName evidence="8">Arabinose efflux permease family protein</fullName>
    </submittedName>
</protein>
<name>G7WJE9_DESOD</name>
<feature type="transmembrane region" description="Helical" evidence="6">
    <location>
        <begin position="296"/>
        <end position="316"/>
    </location>
</feature>
<feature type="transmembrane region" description="Helical" evidence="6">
    <location>
        <begin position="164"/>
        <end position="182"/>
    </location>
</feature>
<gene>
    <name evidence="8" type="ordered locus">Desor_4386</name>
</gene>
<dbReference type="InterPro" id="IPR036259">
    <property type="entry name" value="MFS_trans_sf"/>
</dbReference>
<evidence type="ECO:0000256" key="3">
    <source>
        <dbReference type="ARBA" id="ARBA00022692"/>
    </source>
</evidence>
<evidence type="ECO:0000256" key="4">
    <source>
        <dbReference type="ARBA" id="ARBA00022989"/>
    </source>
</evidence>
<dbReference type="AlphaFoldDB" id="G7WJE9"/>
<dbReference type="PANTHER" id="PTHR23506:SF23">
    <property type="entry name" value="GH10249P"/>
    <property type="match status" value="1"/>
</dbReference>
<evidence type="ECO:0000256" key="1">
    <source>
        <dbReference type="ARBA" id="ARBA00004651"/>
    </source>
</evidence>
<feature type="transmembrane region" description="Helical" evidence="6">
    <location>
        <begin position="12"/>
        <end position="32"/>
    </location>
</feature>
<dbReference type="InterPro" id="IPR011701">
    <property type="entry name" value="MFS"/>
</dbReference>
<feature type="transmembrane region" description="Helical" evidence="6">
    <location>
        <begin position="212"/>
        <end position="234"/>
    </location>
</feature>
<feature type="transmembrane region" description="Helical" evidence="6">
    <location>
        <begin position="355"/>
        <end position="376"/>
    </location>
</feature>
<dbReference type="InterPro" id="IPR020846">
    <property type="entry name" value="MFS_dom"/>
</dbReference>
<comment type="subcellular location">
    <subcellularLocation>
        <location evidence="1">Cell membrane</location>
        <topology evidence="1">Multi-pass membrane protein</topology>
    </subcellularLocation>
</comment>
<dbReference type="SUPFAM" id="SSF103473">
    <property type="entry name" value="MFS general substrate transporter"/>
    <property type="match status" value="1"/>
</dbReference>
<keyword evidence="2" id="KW-0813">Transport</keyword>
<sequence>MVTMLRDKTLLGLIFAVLLMMVGVGMIVVILPQRVVSLDGNGHSVGYLASAFAFSYMLFQVPIGSLSDKLGFKLFLILGYLLCFLAGLVFFFATSSGLIFFARLLQGVGEAPVWALAPALLSVKYPMNKGKVMGIYNAAIHFGLTLGPVLGVVLAKVLTGNAVFLIYSFGCLAGAVVISLLVEPLTKKEGTSVSLFDLQNILKLIKQRKTCISLLGITLYGAGYGIFLTTIPTFLLQEKALSAVAIGLFFSLFYVAISISQVITGSLSDRFGWNTFMIIGLLVAAGGIIITPFLSGLLIFLPLTVASLGMGVFYLASMGFLNEIVPNSLKGTISGAYYLFWGVGMFFGPPIVTKIAAYVSFQASMTGYSLLMLLVASRMVKLFGWNRAASQAKISD</sequence>
<evidence type="ECO:0000256" key="5">
    <source>
        <dbReference type="ARBA" id="ARBA00023136"/>
    </source>
</evidence>
<dbReference type="Proteomes" id="UP000006346">
    <property type="component" value="Chromosome"/>
</dbReference>
<proteinExistence type="predicted"/>
<dbReference type="RefSeq" id="WP_014186615.1">
    <property type="nucleotide sequence ID" value="NC_016584.1"/>
</dbReference>
<dbReference type="GO" id="GO:0022857">
    <property type="term" value="F:transmembrane transporter activity"/>
    <property type="evidence" value="ECO:0007669"/>
    <property type="project" value="InterPro"/>
</dbReference>
<dbReference type="PATRIC" id="fig|768706.3.peg.4455"/>
<evidence type="ECO:0000259" key="7">
    <source>
        <dbReference type="PROSITE" id="PS50850"/>
    </source>
</evidence>
<dbReference type="PANTHER" id="PTHR23506">
    <property type="entry name" value="GH10249P"/>
    <property type="match status" value="1"/>
</dbReference>
<dbReference type="InterPro" id="IPR050930">
    <property type="entry name" value="MFS_Vesicular_Transporter"/>
</dbReference>
<evidence type="ECO:0000313" key="9">
    <source>
        <dbReference type="Proteomes" id="UP000006346"/>
    </source>
</evidence>
<keyword evidence="4 6" id="KW-1133">Transmembrane helix</keyword>
<dbReference type="PRINTS" id="PR01035">
    <property type="entry name" value="TCRTETA"/>
</dbReference>